<organism evidence="6 7">
    <name type="scientific">Hominenteromicrobium mulieris</name>
    <dbReference type="NCBI Taxonomy" id="2885357"/>
    <lineage>
        <taxon>Bacteria</taxon>
        <taxon>Bacillati</taxon>
        <taxon>Bacillota</taxon>
        <taxon>Clostridia</taxon>
        <taxon>Eubacteriales</taxon>
        <taxon>Oscillospiraceae</taxon>
        <taxon>Hominenteromicrobium</taxon>
    </lineage>
</organism>
<gene>
    <name evidence="5 6" type="primary">aroD</name>
    <name evidence="6" type="ORF">LKD31_03695</name>
</gene>
<dbReference type="FunFam" id="3.20.20.70:FF:000047">
    <property type="entry name" value="3-dehydroquinate dehydratase"/>
    <property type="match status" value="1"/>
</dbReference>
<comment type="pathway">
    <text evidence="5">Metabolic intermediate biosynthesis; chorismate biosynthesis; chorismate from D-erythrose 4-phosphate and phosphoenolpyruvate: step 3/7.</text>
</comment>
<dbReference type="InterPro" id="IPR013785">
    <property type="entry name" value="Aldolase_TIM"/>
</dbReference>
<dbReference type="GO" id="GO:0003855">
    <property type="term" value="F:3-dehydroquinate dehydratase activity"/>
    <property type="evidence" value="ECO:0007669"/>
    <property type="project" value="UniProtKB-UniRule"/>
</dbReference>
<dbReference type="GO" id="GO:0008652">
    <property type="term" value="P:amino acid biosynthetic process"/>
    <property type="evidence" value="ECO:0007669"/>
    <property type="project" value="UniProtKB-KW"/>
</dbReference>
<dbReference type="InterPro" id="IPR050146">
    <property type="entry name" value="Type-I_3-dehydroquinase"/>
</dbReference>
<keyword evidence="3 5" id="KW-0456">Lyase</keyword>
<comment type="caution">
    <text evidence="5">Lacks conserved residue(s) required for the propagation of feature annotation.</text>
</comment>
<dbReference type="RefSeq" id="WP_308448678.1">
    <property type="nucleotide sequence ID" value="NZ_JAJEQC010000002.1"/>
</dbReference>
<comment type="function">
    <text evidence="5">Involved in the third step of the chorismate pathway, which leads to the biosynthesis of aromatic amino acids. Catalyzes the cis-dehydration of 3-dehydroquinate (DHQ) and introduces the first double bond of the aromatic ring to yield 3-dehydroshikimate.</text>
</comment>
<dbReference type="GO" id="GO:0046279">
    <property type="term" value="P:3,4-dihydroxybenzoate biosynthetic process"/>
    <property type="evidence" value="ECO:0007669"/>
    <property type="project" value="UniProtKB-ARBA"/>
</dbReference>
<evidence type="ECO:0000256" key="2">
    <source>
        <dbReference type="ARBA" id="ARBA00023141"/>
    </source>
</evidence>
<name>A0AAE3AKB4_9FIRM</name>
<feature type="active site" description="Schiff-base intermediate with substrate" evidence="5">
    <location>
        <position position="167"/>
    </location>
</feature>
<evidence type="ECO:0000256" key="5">
    <source>
        <dbReference type="HAMAP-Rule" id="MF_00214"/>
    </source>
</evidence>
<evidence type="ECO:0000313" key="6">
    <source>
        <dbReference type="EMBL" id="MCC2136118.1"/>
    </source>
</evidence>
<dbReference type="PANTHER" id="PTHR43699:SF1">
    <property type="entry name" value="3-DEHYDROQUINATE DEHYDRATASE"/>
    <property type="match status" value="1"/>
</dbReference>
<dbReference type="InterPro" id="IPR001381">
    <property type="entry name" value="DHquinase_I"/>
</dbReference>
<reference evidence="6" key="1">
    <citation type="submission" date="2021-10" db="EMBL/GenBank/DDBJ databases">
        <title>Anaerobic single-cell dispensing facilitates the cultivation of human gut bacteria.</title>
        <authorList>
            <person name="Afrizal A."/>
        </authorList>
    </citation>
    <scope>NUCLEOTIDE SEQUENCE</scope>
    <source>
        <strain evidence="6">CLA-AA-H250</strain>
    </source>
</reference>
<dbReference type="GO" id="GO:0009073">
    <property type="term" value="P:aromatic amino acid family biosynthetic process"/>
    <property type="evidence" value="ECO:0007669"/>
    <property type="project" value="UniProtKB-KW"/>
</dbReference>
<dbReference type="EMBL" id="JAJEQC010000002">
    <property type="protein sequence ID" value="MCC2136118.1"/>
    <property type="molecule type" value="Genomic_DNA"/>
</dbReference>
<comment type="catalytic activity">
    <reaction evidence="1 5">
        <text>3-dehydroquinate = 3-dehydroshikimate + H2O</text>
        <dbReference type="Rhea" id="RHEA:21096"/>
        <dbReference type="ChEBI" id="CHEBI:15377"/>
        <dbReference type="ChEBI" id="CHEBI:16630"/>
        <dbReference type="ChEBI" id="CHEBI:32364"/>
        <dbReference type="EC" id="4.2.1.10"/>
    </reaction>
</comment>
<dbReference type="Pfam" id="PF01487">
    <property type="entry name" value="DHquinase_I"/>
    <property type="match status" value="1"/>
</dbReference>
<dbReference type="EC" id="4.2.1.10" evidence="5"/>
<dbReference type="PANTHER" id="PTHR43699">
    <property type="entry name" value="3-DEHYDROQUINATE DEHYDRATASE"/>
    <property type="match status" value="1"/>
</dbReference>
<dbReference type="AlphaFoldDB" id="A0AAE3AKB4"/>
<comment type="caution">
    <text evidence="6">The sequence shown here is derived from an EMBL/GenBank/DDBJ whole genome shotgun (WGS) entry which is preliminary data.</text>
</comment>
<keyword evidence="7" id="KW-1185">Reference proteome</keyword>
<feature type="binding site" evidence="5">
    <location>
        <position position="227"/>
    </location>
    <ligand>
        <name>3-dehydroquinate</name>
        <dbReference type="ChEBI" id="CHEBI:32364"/>
    </ligand>
</feature>
<keyword evidence="2 5" id="KW-0057">Aromatic amino acid biosynthesis</keyword>
<feature type="binding site" evidence="5">
    <location>
        <position position="208"/>
    </location>
    <ligand>
        <name>3-dehydroquinate</name>
        <dbReference type="ChEBI" id="CHEBI:32364"/>
    </ligand>
</feature>
<evidence type="ECO:0000256" key="3">
    <source>
        <dbReference type="ARBA" id="ARBA00023239"/>
    </source>
</evidence>
<dbReference type="GO" id="GO:0009423">
    <property type="term" value="P:chorismate biosynthetic process"/>
    <property type="evidence" value="ECO:0007669"/>
    <property type="project" value="UniProtKB-UniRule"/>
</dbReference>
<dbReference type="Proteomes" id="UP001199424">
    <property type="component" value="Unassembled WGS sequence"/>
</dbReference>
<dbReference type="HAMAP" id="MF_00214">
    <property type="entry name" value="AroD"/>
    <property type="match status" value="1"/>
</dbReference>
<evidence type="ECO:0000256" key="1">
    <source>
        <dbReference type="ARBA" id="ARBA00001864"/>
    </source>
</evidence>
<keyword evidence="4 5" id="KW-0704">Schiff base</keyword>
<sequence>MRQVVVNDLVFGSGRMKICVPVCEKTTEAVLDAVKEIKTTPADLIEWRIDYFDEDMFAAAPEILKAAAPLPVLCTFRTKAEGGEKAIDPMDYFAMNAQLSALGAPLVDLELFLCEQYDDIAKETVQAMHDMGTKLIISNHDFSKTPAREEIADRYKRMMALNADLPKIAVMPQNERDVMVMLAAMNESTAFCGPLIGISMGELGKVTRVRGGAFGSVMTFASKGKASAPGQIDAETLSKMLNEN</sequence>
<feature type="binding site" evidence="5">
    <location>
        <begin position="46"/>
        <end position="48"/>
    </location>
    <ligand>
        <name>3-dehydroquinate</name>
        <dbReference type="ChEBI" id="CHEBI:32364"/>
    </ligand>
</feature>
<evidence type="ECO:0000313" key="7">
    <source>
        <dbReference type="Proteomes" id="UP001199424"/>
    </source>
</evidence>
<feature type="binding site" evidence="5">
    <location>
        <position position="77"/>
    </location>
    <ligand>
        <name>3-dehydroquinate</name>
        <dbReference type="ChEBI" id="CHEBI:32364"/>
    </ligand>
</feature>
<comment type="similarity">
    <text evidence="5">Belongs to the type-I 3-dehydroquinase family.</text>
</comment>
<dbReference type="CDD" id="cd00502">
    <property type="entry name" value="DHQase_I"/>
    <property type="match status" value="1"/>
</dbReference>
<evidence type="ECO:0000256" key="4">
    <source>
        <dbReference type="ARBA" id="ARBA00023270"/>
    </source>
</evidence>
<dbReference type="SUPFAM" id="SSF51569">
    <property type="entry name" value="Aldolase"/>
    <property type="match status" value="1"/>
</dbReference>
<accession>A0AAE3AKB4</accession>
<feature type="active site" description="Proton donor/acceptor" evidence="5">
    <location>
        <position position="140"/>
    </location>
</feature>
<dbReference type="NCBIfam" id="TIGR01093">
    <property type="entry name" value="aroD"/>
    <property type="match status" value="1"/>
</dbReference>
<feature type="binding site" evidence="5">
    <location>
        <position position="231"/>
    </location>
    <ligand>
        <name>3-dehydroquinate</name>
        <dbReference type="ChEBI" id="CHEBI:32364"/>
    </ligand>
</feature>
<comment type="subunit">
    <text evidence="5">Homodimer.</text>
</comment>
<protein>
    <recommendedName>
        <fullName evidence="5">3-dehydroquinate dehydratase</fullName>
        <shortName evidence="5">3-dehydroquinase</shortName>
        <ecNumber evidence="5">4.2.1.10</ecNumber>
    </recommendedName>
    <alternativeName>
        <fullName evidence="5">Type I DHQase</fullName>
    </alternativeName>
    <alternativeName>
        <fullName evidence="5">Type I dehydroquinase</fullName>
        <shortName evidence="5">DHQ1</shortName>
    </alternativeName>
</protein>
<proteinExistence type="inferred from homology"/>
<dbReference type="Gene3D" id="3.20.20.70">
    <property type="entry name" value="Aldolase class I"/>
    <property type="match status" value="1"/>
</dbReference>
<keyword evidence="5" id="KW-0028">Amino-acid biosynthesis</keyword>